<feature type="region of interest" description="Disordered" evidence="2">
    <location>
        <begin position="996"/>
        <end position="1037"/>
    </location>
</feature>
<evidence type="ECO:0000256" key="1">
    <source>
        <dbReference type="SAM" id="Coils"/>
    </source>
</evidence>
<evidence type="ECO:0000313" key="3">
    <source>
        <dbReference type="EMBL" id="KAL3766234.1"/>
    </source>
</evidence>
<feature type="coiled-coil region" evidence="1">
    <location>
        <begin position="442"/>
        <end position="563"/>
    </location>
</feature>
<feature type="region of interest" description="Disordered" evidence="2">
    <location>
        <begin position="235"/>
        <end position="258"/>
    </location>
</feature>
<protein>
    <submittedName>
        <fullName evidence="3">Uncharacterized protein</fullName>
    </submittedName>
</protein>
<feature type="coiled-coil region" evidence="1">
    <location>
        <begin position="597"/>
        <end position="631"/>
    </location>
</feature>
<sequence>MSTRSRSPTSANTTAKKPTSTPIIESAHHLIDGSLHLLQDTLSGAGAANRFYPTGLAASRLQGVTVPQSQYRVGSNTHPAVQQGKQSASPATSSFTSRERDYSGSTMSTRVASVNMKKMQPAAKSSPNSMHKSSRLMNSQANIKMSKKKKADHVGKVKVSLGDAAHNIWKHIMGTNTNASKNRKAEHSSRVPSKNKENGWREDWMGLGLPPSPFNESLVKGKESAASTLQIESQVKMSETRQVKSEEKNANSTNPGTIPTIPANTSFAGSLFNSSSNIPFYPLLFVFIICYTLKRLLSYRNRTHVSRKLGGLLGNKQFSVSQEALRDHIDMLAQRNKTRVRGDAAAAVVLRERGDGNGDAAGGYVDTNLHKEKNTEKLSDKSIKSSSDGSLNSTLMQAISDSLSLLKDEKEELIHQRRLLLHDRDCAYDEKETVASEKKLILQLLSEKVEECQKALKANQKLKEAMKLMEAECAEANDTAQNLADKLAHTKKEKDRLKESLEKKRQMYADAVASISELKESLKESEGKIEKLTNENIILNNVIDKLEQENNEMEKVIDEACRSDGREVGIDEIDVAYITSYSGVSEAESLTKDDDDDDDALEEVARLQEEKKSLENKVVELQQSLNQTQTKLESVICKNELSATAPQSRVDHSSELKIVELGNLLEQKQSELDKLSTANLEISLKFSSLQTEYDTLNKPSSLQQARISNLESKVEELQKLLTRTQLDLDKKINDIAEAKATIIRVQSERDSLQQQLIQAEESMHQTSLDSADKITTPALESMKVKNNQLQNSLADLESLYKSLCVEKSNMEKSIEITSNRFKDLLSEKETLQSSLKRERKRINWCNQILQDASQSAFTLIAELQTELKRANCTTAVVSDSSQSPMSALSDCSSESKTLMHHAEVLQKQLVELKQTNQHLMLVLHTLLPNAADGVVEAIEELTALSTSNEHAANQTFATAGSDSSGDMNVIQQMIENAKNSRNAKVDGEMKRLVRSLENETKANPMPKRDKSTSPTNSSPTLSRALSMKRLWRKKSGP</sequence>
<dbReference type="AlphaFoldDB" id="A0ABD3MQG0"/>
<organism evidence="3 4">
    <name type="scientific">Cyclotella atomus</name>
    <dbReference type="NCBI Taxonomy" id="382360"/>
    <lineage>
        <taxon>Eukaryota</taxon>
        <taxon>Sar</taxon>
        <taxon>Stramenopiles</taxon>
        <taxon>Ochrophyta</taxon>
        <taxon>Bacillariophyta</taxon>
        <taxon>Coscinodiscophyceae</taxon>
        <taxon>Thalassiosirophycidae</taxon>
        <taxon>Stephanodiscales</taxon>
        <taxon>Stephanodiscaceae</taxon>
        <taxon>Cyclotella</taxon>
    </lineage>
</organism>
<evidence type="ECO:0000256" key="2">
    <source>
        <dbReference type="SAM" id="MobiDB-lite"/>
    </source>
</evidence>
<comment type="caution">
    <text evidence="3">The sequence shown here is derived from an EMBL/GenBank/DDBJ whole genome shotgun (WGS) entry which is preliminary data.</text>
</comment>
<keyword evidence="4" id="KW-1185">Reference proteome</keyword>
<name>A0ABD3MQG0_9STRA</name>
<feature type="region of interest" description="Disordered" evidence="2">
    <location>
        <begin position="176"/>
        <end position="203"/>
    </location>
</feature>
<feature type="coiled-coil region" evidence="1">
    <location>
        <begin position="658"/>
        <end position="841"/>
    </location>
</feature>
<feature type="compositionally biased region" description="Low complexity" evidence="2">
    <location>
        <begin position="1012"/>
        <end position="1022"/>
    </location>
</feature>
<dbReference type="EMBL" id="JALLPJ020001388">
    <property type="protein sequence ID" value="KAL3766234.1"/>
    <property type="molecule type" value="Genomic_DNA"/>
</dbReference>
<gene>
    <name evidence="3" type="ORF">ACHAWO_012236</name>
</gene>
<feature type="compositionally biased region" description="Basic and acidic residues" evidence="2">
    <location>
        <begin position="183"/>
        <end position="203"/>
    </location>
</feature>
<reference evidence="3 4" key="1">
    <citation type="submission" date="2024-10" db="EMBL/GenBank/DDBJ databases">
        <title>Updated reference genomes for cyclostephanoid diatoms.</title>
        <authorList>
            <person name="Roberts W.R."/>
            <person name="Alverson A.J."/>
        </authorList>
    </citation>
    <scope>NUCLEOTIDE SEQUENCE [LARGE SCALE GENOMIC DNA]</scope>
    <source>
        <strain evidence="3 4">AJA010-31</strain>
    </source>
</reference>
<feature type="compositionally biased region" description="Polar residues" evidence="2">
    <location>
        <begin position="71"/>
        <end position="96"/>
    </location>
</feature>
<proteinExistence type="predicted"/>
<feature type="region of interest" description="Disordered" evidence="2">
    <location>
        <begin position="71"/>
        <end position="106"/>
    </location>
</feature>
<accession>A0ABD3MQG0</accession>
<evidence type="ECO:0000313" key="4">
    <source>
        <dbReference type="Proteomes" id="UP001530400"/>
    </source>
</evidence>
<dbReference type="Proteomes" id="UP001530400">
    <property type="component" value="Unassembled WGS sequence"/>
</dbReference>
<keyword evidence="1" id="KW-0175">Coiled coil</keyword>
<feature type="compositionally biased region" description="Basic and acidic residues" evidence="2">
    <location>
        <begin position="238"/>
        <end position="249"/>
    </location>
</feature>
<feature type="compositionally biased region" description="Basic and acidic residues" evidence="2">
    <location>
        <begin position="996"/>
        <end position="1011"/>
    </location>
</feature>
<feature type="region of interest" description="Disordered" evidence="2">
    <location>
        <begin position="1"/>
        <end position="22"/>
    </location>
</feature>